<dbReference type="PROSITE" id="PS50928">
    <property type="entry name" value="ABC_TM1"/>
    <property type="match status" value="1"/>
</dbReference>
<keyword evidence="6 13" id="KW-1133">Transmembrane helix</keyword>
<evidence type="ECO:0000256" key="10">
    <source>
        <dbReference type="ARBA" id="ARBA00024202"/>
    </source>
</evidence>
<evidence type="ECO:0000256" key="1">
    <source>
        <dbReference type="ARBA" id="ARBA00004651"/>
    </source>
</evidence>
<feature type="transmembrane region" description="Helical" evidence="13">
    <location>
        <begin position="9"/>
        <end position="29"/>
    </location>
</feature>
<dbReference type="PANTHER" id="PTHR43163">
    <property type="entry name" value="DIPEPTIDE TRANSPORT SYSTEM PERMEASE PROTEIN DPPB-RELATED"/>
    <property type="match status" value="1"/>
</dbReference>
<evidence type="ECO:0000256" key="8">
    <source>
        <dbReference type="ARBA" id="ARBA00023112"/>
    </source>
</evidence>
<dbReference type="PANTHER" id="PTHR43163:SF6">
    <property type="entry name" value="DIPEPTIDE TRANSPORT SYSTEM PERMEASE PROTEIN DPPB-RELATED"/>
    <property type="match status" value="1"/>
</dbReference>
<dbReference type="InterPro" id="IPR035906">
    <property type="entry name" value="MetI-like_sf"/>
</dbReference>
<dbReference type="InterPro" id="IPR050045">
    <property type="entry name" value="Opp2B"/>
</dbReference>
<evidence type="ECO:0000256" key="12">
    <source>
        <dbReference type="ARBA" id="ARBA00044774"/>
    </source>
</evidence>
<proteinExistence type="inferred from homology"/>
<feature type="transmembrane region" description="Helical" evidence="13">
    <location>
        <begin position="137"/>
        <end position="158"/>
    </location>
</feature>
<keyword evidence="2 13" id="KW-0813">Transport</keyword>
<keyword evidence="7" id="KW-0406">Ion transport</keyword>
<dbReference type="GO" id="GO:0015099">
    <property type="term" value="F:nickel cation transmembrane transporter activity"/>
    <property type="evidence" value="ECO:0007669"/>
    <property type="project" value="InterPro"/>
</dbReference>
<keyword evidence="5 13" id="KW-0812">Transmembrane</keyword>
<dbReference type="GO" id="GO:0005886">
    <property type="term" value="C:plasma membrane"/>
    <property type="evidence" value="ECO:0007669"/>
    <property type="project" value="UniProtKB-SubCell"/>
</dbReference>
<dbReference type="SUPFAM" id="SSF161098">
    <property type="entry name" value="MetI-like"/>
    <property type="match status" value="1"/>
</dbReference>
<feature type="transmembrane region" description="Helical" evidence="13">
    <location>
        <begin position="229"/>
        <end position="255"/>
    </location>
</feature>
<dbReference type="RefSeq" id="WP_033679008.1">
    <property type="nucleotide sequence ID" value="NZ_JOTM01000072.1"/>
</dbReference>
<keyword evidence="3" id="KW-1003">Cell membrane</keyword>
<dbReference type="InterPro" id="IPR000515">
    <property type="entry name" value="MetI-like"/>
</dbReference>
<dbReference type="eggNOG" id="COG0601">
    <property type="taxonomic scope" value="Bacteria"/>
</dbReference>
<dbReference type="CDD" id="cd06261">
    <property type="entry name" value="TM_PBP2"/>
    <property type="match status" value="1"/>
</dbReference>
<dbReference type="Pfam" id="PF19300">
    <property type="entry name" value="BPD_transp_1_N"/>
    <property type="match status" value="1"/>
</dbReference>
<feature type="transmembrane region" description="Helical" evidence="13">
    <location>
        <begin position="170"/>
        <end position="191"/>
    </location>
</feature>
<dbReference type="STRING" id="574375.AZF08_25610"/>
<dbReference type="AlphaFoldDB" id="A0A073K2V9"/>
<reference evidence="15 16" key="1">
    <citation type="submission" date="2014-06" db="EMBL/GenBank/DDBJ databases">
        <title>Draft genome sequence of Bacillus gaemokensis JCM 15801 (MCCC 1A00707).</title>
        <authorList>
            <person name="Lai Q."/>
            <person name="Liu Y."/>
            <person name="Shao Z."/>
        </authorList>
    </citation>
    <scope>NUCLEOTIDE SEQUENCE [LARGE SCALE GENOMIC DNA]</scope>
    <source>
        <strain evidence="15 16">JCM 15801</strain>
    </source>
</reference>
<dbReference type="NCBIfam" id="NF045470">
    <property type="entry name" value="Opp2B"/>
    <property type="match status" value="1"/>
</dbReference>
<evidence type="ECO:0000256" key="7">
    <source>
        <dbReference type="ARBA" id="ARBA00023065"/>
    </source>
</evidence>
<comment type="caution">
    <text evidence="15">The sequence shown here is derived from an EMBL/GenBank/DDBJ whole genome shotgun (WGS) entry which is preliminary data.</text>
</comment>
<sequence>MGSYIIKRFLAIIPIFLFATLLTFLLIHLSPVDPAEAYLAAAHIQPTAEMLEQKRQEFGLDQPLFVQYIQSLIKICQLDFGISYLSNKPVWQEVVYRMPATIQLAFSSIFVAVLVSVPIGFLAAVRKNGVVDQFSRVLAFFGASIPQFWLGYLLIYLFSVKFNLFPVEGAGTWMHLILPSVTLALPLIAIYTRLLRISVLENLQDSYVLYARTRGIHEHIIMVKHVLKIAILPMITGIGMNFGKLLTGTIIVESIFSWHGFGRYFIEAIFNRDIPVIQCYVFLAACLFILCNLIVDILQMHMDPRISWKGGMDQ</sequence>
<keyword evidence="16" id="KW-1185">Reference proteome</keyword>
<feature type="domain" description="ABC transmembrane type-1" evidence="14">
    <location>
        <begin position="98"/>
        <end position="299"/>
    </location>
</feature>
<evidence type="ECO:0000256" key="5">
    <source>
        <dbReference type="ARBA" id="ARBA00022692"/>
    </source>
</evidence>
<feature type="transmembrane region" description="Helical" evidence="13">
    <location>
        <begin position="104"/>
        <end position="125"/>
    </location>
</feature>
<dbReference type="EMBL" id="JOTM01000072">
    <property type="protein sequence ID" value="KEK21654.1"/>
    <property type="molecule type" value="Genomic_DNA"/>
</dbReference>
<gene>
    <name evidence="15" type="ORF">BAGA_27485</name>
</gene>
<comment type="similarity">
    <text evidence="10">Belongs to the binding-protein-dependent transport system permease family. OppBC subfamily.</text>
</comment>
<dbReference type="Gene3D" id="1.10.3720.10">
    <property type="entry name" value="MetI-like"/>
    <property type="match status" value="1"/>
</dbReference>
<keyword evidence="8" id="KW-0921">Nickel transport</keyword>
<evidence type="ECO:0000256" key="11">
    <source>
        <dbReference type="ARBA" id="ARBA00038669"/>
    </source>
</evidence>
<name>A0A073K2V9_9BACI</name>
<keyword evidence="9 13" id="KW-0472">Membrane</keyword>
<dbReference type="OrthoDB" id="9773683at2"/>
<comment type="subcellular location">
    <subcellularLocation>
        <location evidence="1 13">Cell membrane</location>
        <topology evidence="1 13">Multi-pass membrane protein</topology>
    </subcellularLocation>
</comment>
<feature type="transmembrane region" description="Helical" evidence="13">
    <location>
        <begin position="275"/>
        <end position="295"/>
    </location>
</feature>
<organism evidence="15 16">
    <name type="scientific">Bacillus gaemokensis</name>
    <dbReference type="NCBI Taxonomy" id="574375"/>
    <lineage>
        <taxon>Bacteria</taxon>
        <taxon>Bacillati</taxon>
        <taxon>Bacillota</taxon>
        <taxon>Bacilli</taxon>
        <taxon>Bacillales</taxon>
        <taxon>Bacillaceae</taxon>
        <taxon>Bacillus</taxon>
        <taxon>Bacillus cereus group</taxon>
    </lineage>
</organism>
<dbReference type="NCBIfam" id="TIGR02789">
    <property type="entry name" value="nickel_nikB"/>
    <property type="match status" value="1"/>
</dbReference>
<accession>A0A073K2V9</accession>
<evidence type="ECO:0000313" key="16">
    <source>
        <dbReference type="Proteomes" id="UP000027778"/>
    </source>
</evidence>
<evidence type="ECO:0000256" key="6">
    <source>
        <dbReference type="ARBA" id="ARBA00022989"/>
    </source>
</evidence>
<dbReference type="Pfam" id="PF00528">
    <property type="entry name" value="BPD_transp_1"/>
    <property type="match status" value="1"/>
</dbReference>
<dbReference type="InterPro" id="IPR045621">
    <property type="entry name" value="BPD_transp_1_N"/>
</dbReference>
<evidence type="ECO:0000256" key="3">
    <source>
        <dbReference type="ARBA" id="ARBA00022475"/>
    </source>
</evidence>
<evidence type="ECO:0000256" key="2">
    <source>
        <dbReference type="ARBA" id="ARBA00022448"/>
    </source>
</evidence>
<protein>
    <recommendedName>
        <fullName evidence="12">Nickel import system permease protein NikB</fullName>
    </recommendedName>
</protein>
<dbReference type="InterPro" id="IPR014156">
    <property type="entry name" value="Nickel_NikB"/>
</dbReference>
<evidence type="ECO:0000256" key="4">
    <source>
        <dbReference type="ARBA" id="ARBA00022596"/>
    </source>
</evidence>
<dbReference type="Proteomes" id="UP000027778">
    <property type="component" value="Unassembled WGS sequence"/>
</dbReference>
<evidence type="ECO:0000256" key="9">
    <source>
        <dbReference type="ARBA" id="ARBA00023136"/>
    </source>
</evidence>
<evidence type="ECO:0000256" key="13">
    <source>
        <dbReference type="RuleBase" id="RU363032"/>
    </source>
</evidence>
<keyword evidence="4" id="KW-0533">Nickel</keyword>
<evidence type="ECO:0000259" key="14">
    <source>
        <dbReference type="PROSITE" id="PS50928"/>
    </source>
</evidence>
<evidence type="ECO:0000313" key="15">
    <source>
        <dbReference type="EMBL" id="KEK21654.1"/>
    </source>
</evidence>
<comment type="subunit">
    <text evidence="11">The complex is composed of two ATP-binding proteins (NikD and NikE), two transmembrane proteins (NikB and NikC) and a solute-binding protein (NikA).</text>
</comment>